<keyword evidence="11" id="KW-0411">Iron-sulfur</keyword>
<dbReference type="PANTHER" id="PTHR42944">
    <property type="entry name" value="ADENINE DNA GLYCOSYLASE"/>
    <property type="match status" value="1"/>
</dbReference>
<evidence type="ECO:0000256" key="7">
    <source>
        <dbReference type="ARBA" id="ARBA00022723"/>
    </source>
</evidence>
<dbReference type="InterPro" id="IPR003561">
    <property type="entry name" value="Mutator_MutT"/>
</dbReference>
<dbReference type="GO" id="GO:0000701">
    <property type="term" value="F:purine-specific mismatch base pair DNA N-glycosylase activity"/>
    <property type="evidence" value="ECO:0007669"/>
    <property type="project" value="UniProtKB-EC"/>
</dbReference>
<dbReference type="PROSITE" id="PS51462">
    <property type="entry name" value="NUDIX"/>
    <property type="match status" value="1"/>
</dbReference>
<evidence type="ECO:0000256" key="10">
    <source>
        <dbReference type="ARBA" id="ARBA00023004"/>
    </source>
</evidence>
<evidence type="ECO:0000256" key="6">
    <source>
        <dbReference type="ARBA" id="ARBA00022485"/>
    </source>
</evidence>
<dbReference type="GO" id="GO:0006284">
    <property type="term" value="P:base-excision repair"/>
    <property type="evidence" value="ECO:0007669"/>
    <property type="project" value="InterPro"/>
</dbReference>
<evidence type="ECO:0000256" key="8">
    <source>
        <dbReference type="ARBA" id="ARBA00022763"/>
    </source>
</evidence>
<dbReference type="Proteomes" id="UP000182631">
    <property type="component" value="Unassembled WGS sequence"/>
</dbReference>
<feature type="binding site" evidence="15">
    <location>
        <position position="291"/>
    </location>
    <ligand>
        <name>Mg(2+)</name>
        <dbReference type="ChEBI" id="CHEBI:18420"/>
    </ligand>
</feature>
<dbReference type="Gene3D" id="3.90.79.10">
    <property type="entry name" value="Nucleoside Triphosphate Pyrophosphohydrolase"/>
    <property type="match status" value="1"/>
</dbReference>
<reference evidence="18" key="1">
    <citation type="submission" date="2016-02" db="EMBL/GenBank/DDBJ databases">
        <authorList>
            <person name="liu f."/>
        </authorList>
    </citation>
    <scope>NUCLEOTIDE SEQUENCE [LARGE SCALE GENOMIC DNA]</scope>
</reference>
<dbReference type="Gene3D" id="1.10.1670.10">
    <property type="entry name" value="Helix-hairpin-Helix base-excision DNA repair enzymes (C-terminal)"/>
    <property type="match status" value="1"/>
</dbReference>
<evidence type="ECO:0000256" key="3">
    <source>
        <dbReference type="ARBA" id="ARBA00008343"/>
    </source>
</evidence>
<dbReference type="SUPFAM" id="SSF48150">
    <property type="entry name" value="DNA-glycosylase"/>
    <property type="match status" value="1"/>
</dbReference>
<feature type="domain" description="Nudix hydrolase" evidence="16">
    <location>
        <begin position="255"/>
        <end position="385"/>
    </location>
</feature>
<dbReference type="InterPro" id="IPR029119">
    <property type="entry name" value="MutY_C"/>
</dbReference>
<dbReference type="OrthoDB" id="9802365at2"/>
<evidence type="ECO:0000259" key="16">
    <source>
        <dbReference type="PROSITE" id="PS51462"/>
    </source>
</evidence>
<evidence type="ECO:0000256" key="15">
    <source>
        <dbReference type="PIRSR" id="PIRSR603561-2"/>
    </source>
</evidence>
<accession>A0A171DGZ2</accession>
<keyword evidence="8" id="KW-0227">DNA damage</keyword>
<evidence type="ECO:0000256" key="11">
    <source>
        <dbReference type="ARBA" id="ARBA00023014"/>
    </source>
</evidence>
<dbReference type="GO" id="GO:0032357">
    <property type="term" value="F:oxidized purine DNA binding"/>
    <property type="evidence" value="ECO:0007669"/>
    <property type="project" value="TreeGrafter"/>
</dbReference>
<dbReference type="CDD" id="cd00056">
    <property type="entry name" value="ENDO3c"/>
    <property type="match status" value="1"/>
</dbReference>
<name>A0A171DGZ2_9SYNE</name>
<feature type="binding site" evidence="15">
    <location>
        <position position="311"/>
    </location>
    <ligand>
        <name>Mg(2+)</name>
        <dbReference type="ChEBI" id="CHEBI:18420"/>
    </ligand>
</feature>
<dbReference type="CDD" id="cd03425">
    <property type="entry name" value="NUDIX_MutT_NudA_like"/>
    <property type="match status" value="1"/>
</dbReference>
<comment type="cofactor">
    <cofactor evidence="15">
        <name>Mg(2+)</name>
        <dbReference type="ChEBI" id="CHEBI:18420"/>
    </cofactor>
</comment>
<dbReference type="InterPro" id="IPR020476">
    <property type="entry name" value="Nudix_hydrolase"/>
</dbReference>
<keyword evidence="12" id="KW-0234">DNA repair</keyword>
<evidence type="ECO:0000256" key="2">
    <source>
        <dbReference type="ARBA" id="ARBA00001966"/>
    </source>
</evidence>
<dbReference type="GO" id="GO:0034039">
    <property type="term" value="F:8-oxo-7,8-dihydroguanine DNA N-glycosylase activity"/>
    <property type="evidence" value="ECO:0007669"/>
    <property type="project" value="TreeGrafter"/>
</dbReference>
<keyword evidence="18" id="KW-1185">Reference proteome</keyword>
<comment type="similarity">
    <text evidence="3">Belongs to the Nth/MutY family.</text>
</comment>
<dbReference type="GO" id="GO:0008413">
    <property type="term" value="F:8-oxo-7,8-dihydroguanosine triphosphate pyrophosphatase activity"/>
    <property type="evidence" value="ECO:0007669"/>
    <property type="project" value="InterPro"/>
</dbReference>
<keyword evidence="6" id="KW-0004">4Fe-4S</keyword>
<dbReference type="GO" id="GO:0006298">
    <property type="term" value="P:mismatch repair"/>
    <property type="evidence" value="ECO:0007669"/>
    <property type="project" value="TreeGrafter"/>
</dbReference>
<dbReference type="InterPro" id="IPR023170">
    <property type="entry name" value="HhH_base_excis_C"/>
</dbReference>
<organism evidence="17 18">
    <name type="scientific">Candidatus Synechococcus spongiarum</name>
    <dbReference type="NCBI Taxonomy" id="431041"/>
    <lineage>
        <taxon>Bacteria</taxon>
        <taxon>Bacillati</taxon>
        <taxon>Cyanobacteriota</taxon>
        <taxon>Cyanophyceae</taxon>
        <taxon>Synechococcales</taxon>
        <taxon>Synechococcaceae</taxon>
        <taxon>Synechococcus</taxon>
    </lineage>
</organism>
<evidence type="ECO:0000256" key="4">
    <source>
        <dbReference type="ARBA" id="ARBA00012045"/>
    </source>
</evidence>
<comment type="catalytic activity">
    <reaction evidence="1">
        <text>Hydrolyzes free adenine bases from 7,8-dihydro-8-oxoguanine:adenine mismatched double-stranded DNA, leaving an apurinic site.</text>
        <dbReference type="EC" id="3.2.2.31"/>
    </reaction>
</comment>
<gene>
    <name evidence="17" type="ORF">FLM9_1079</name>
</gene>
<dbReference type="InterPro" id="IPR000086">
    <property type="entry name" value="NUDIX_hydrolase_dom"/>
</dbReference>
<proteinExistence type="inferred from homology"/>
<dbReference type="EMBL" id="FITM01000117">
    <property type="protein sequence ID" value="SAY39032.1"/>
    <property type="molecule type" value="Genomic_DNA"/>
</dbReference>
<evidence type="ECO:0000313" key="17">
    <source>
        <dbReference type="EMBL" id="SAY39032.1"/>
    </source>
</evidence>
<dbReference type="PROSITE" id="PS00893">
    <property type="entry name" value="NUDIX_BOX"/>
    <property type="match status" value="1"/>
</dbReference>
<evidence type="ECO:0000256" key="14">
    <source>
        <dbReference type="PIRSR" id="PIRSR603561-1"/>
    </source>
</evidence>
<evidence type="ECO:0000256" key="9">
    <source>
        <dbReference type="ARBA" id="ARBA00022801"/>
    </source>
</evidence>
<protein>
    <recommendedName>
        <fullName evidence="5">Adenine DNA glycosylase</fullName>
        <ecNumber evidence="4">3.2.2.31</ecNumber>
    </recommendedName>
</protein>
<keyword evidence="15" id="KW-0460">Magnesium</keyword>
<dbReference type="InterPro" id="IPR015797">
    <property type="entry name" value="NUDIX_hydrolase-like_dom_sf"/>
</dbReference>
<dbReference type="InterPro" id="IPR020084">
    <property type="entry name" value="NUDIX_hydrolase_CS"/>
</dbReference>
<keyword evidence="13" id="KW-0326">Glycosidase</keyword>
<dbReference type="Pfam" id="PF00730">
    <property type="entry name" value="HhH-GPD"/>
    <property type="match status" value="1"/>
</dbReference>
<evidence type="ECO:0000313" key="18">
    <source>
        <dbReference type="Proteomes" id="UP000182631"/>
    </source>
</evidence>
<dbReference type="PRINTS" id="PR00502">
    <property type="entry name" value="NUDIXFAMILY"/>
</dbReference>
<sequence length="388" mass="42987">MLPKQWSKVFAQQQKAWLRHAAPELVSSLLGWWTRHGRHGLPWRLLPGGRQPGPDDLLPAYPIWVAEVMLQQTQLTVALPFWHRWWSRFPDLESLAAASRQDVLHCWQGLGYYARARRLHGVATDLVAAGRPLPTDRAGLEQLPGIGRTTAAAIAATAGNSPDPILDGNVRRLLARLLAFPAPPRQATPLLWTMVELLLGGRGARDFNQALMDLGALVCRSHTPLCHRCPWRLPCRAYSQGIQHQLPVRQALAPIPHVMVGVGIVLDHQGKVLIGQRQPDGLLGGLWEFPGGKQEPGETMADTVVRELQEEVGLTVAVGPELLCFDHAYTHRRLTFAVHLCHVTAGEARPVANNQQIAWVWPHDLHHYPSPAANARMIQALQEHLAGT</sequence>
<dbReference type="GO" id="GO:0035485">
    <property type="term" value="F:adenine/guanine mispair binding"/>
    <property type="evidence" value="ECO:0007669"/>
    <property type="project" value="TreeGrafter"/>
</dbReference>
<dbReference type="EC" id="3.2.2.31" evidence="4"/>
<dbReference type="NCBIfam" id="TIGR00586">
    <property type="entry name" value="mutt"/>
    <property type="match status" value="1"/>
</dbReference>
<dbReference type="Pfam" id="PF14815">
    <property type="entry name" value="NUDIX_4"/>
    <property type="match status" value="1"/>
</dbReference>
<dbReference type="AlphaFoldDB" id="A0A171DGZ2"/>
<comment type="cofactor">
    <cofactor evidence="2">
        <name>[4Fe-4S] cluster</name>
        <dbReference type="ChEBI" id="CHEBI:49883"/>
    </cofactor>
</comment>
<keyword evidence="9" id="KW-0378">Hydrolase</keyword>
<feature type="binding site" evidence="14">
    <location>
        <begin position="288"/>
        <end position="291"/>
    </location>
    <ligand>
        <name>8-oxo-dGTP</name>
        <dbReference type="ChEBI" id="CHEBI:77896"/>
    </ligand>
</feature>
<dbReference type="SMART" id="SM00478">
    <property type="entry name" value="ENDO3c"/>
    <property type="match status" value="1"/>
</dbReference>
<dbReference type="GO" id="GO:0051539">
    <property type="term" value="F:4 iron, 4 sulfur cluster binding"/>
    <property type="evidence" value="ECO:0007669"/>
    <property type="project" value="UniProtKB-KW"/>
</dbReference>
<dbReference type="PANTHER" id="PTHR42944:SF1">
    <property type="entry name" value="ADENINE DNA GLYCOSYLASE"/>
    <property type="match status" value="1"/>
</dbReference>
<dbReference type="SUPFAM" id="SSF55811">
    <property type="entry name" value="Nudix"/>
    <property type="match status" value="1"/>
</dbReference>
<evidence type="ECO:0000256" key="12">
    <source>
        <dbReference type="ARBA" id="ARBA00023204"/>
    </source>
</evidence>
<evidence type="ECO:0000256" key="1">
    <source>
        <dbReference type="ARBA" id="ARBA00000843"/>
    </source>
</evidence>
<evidence type="ECO:0000256" key="5">
    <source>
        <dbReference type="ARBA" id="ARBA00022023"/>
    </source>
</evidence>
<keyword evidence="10" id="KW-0408">Iron</keyword>
<keyword evidence="7 15" id="KW-0479">Metal-binding</keyword>
<dbReference type="GO" id="GO:0046872">
    <property type="term" value="F:metal ion binding"/>
    <property type="evidence" value="ECO:0007669"/>
    <property type="project" value="UniProtKB-KW"/>
</dbReference>
<dbReference type="InterPro" id="IPR044298">
    <property type="entry name" value="MIG/MutY"/>
</dbReference>
<evidence type="ECO:0000256" key="13">
    <source>
        <dbReference type="ARBA" id="ARBA00023295"/>
    </source>
</evidence>
<feature type="binding site" evidence="14">
    <location>
        <position position="277"/>
    </location>
    <ligand>
        <name>8-oxo-dGTP</name>
        <dbReference type="ChEBI" id="CHEBI:77896"/>
    </ligand>
</feature>
<dbReference type="InterPro" id="IPR011257">
    <property type="entry name" value="DNA_glycosylase"/>
</dbReference>
<dbReference type="Gene3D" id="1.10.340.30">
    <property type="entry name" value="Hypothetical protein, domain 2"/>
    <property type="match status" value="1"/>
</dbReference>
<dbReference type="InterPro" id="IPR003265">
    <property type="entry name" value="HhH-GPD_domain"/>
</dbReference>
<feature type="binding site" evidence="14">
    <location>
        <position position="374"/>
    </location>
    <ligand>
        <name>8-oxo-dGTP</name>
        <dbReference type="ChEBI" id="CHEBI:77896"/>
    </ligand>
</feature>